<keyword evidence="2" id="KW-0813">Transport</keyword>
<keyword evidence="6" id="KW-0598">Phosphotransferase system</keyword>
<evidence type="ECO:0000256" key="1">
    <source>
        <dbReference type="ARBA" id="ARBA00004496"/>
    </source>
</evidence>
<evidence type="ECO:0000256" key="2">
    <source>
        <dbReference type="ARBA" id="ARBA00022448"/>
    </source>
</evidence>
<keyword evidence="13" id="KW-1185">Reference proteome</keyword>
<accession>A0A1C0ADK1</accession>
<evidence type="ECO:0000256" key="10">
    <source>
        <dbReference type="ARBA" id="ARBA00042072"/>
    </source>
</evidence>
<dbReference type="CDD" id="cd00211">
    <property type="entry name" value="PTS_IIA_fru"/>
    <property type="match status" value="1"/>
</dbReference>
<evidence type="ECO:0000256" key="5">
    <source>
        <dbReference type="ARBA" id="ARBA00022679"/>
    </source>
</evidence>
<dbReference type="GO" id="GO:0016301">
    <property type="term" value="F:kinase activity"/>
    <property type="evidence" value="ECO:0007669"/>
    <property type="project" value="UniProtKB-KW"/>
</dbReference>
<comment type="subcellular location">
    <subcellularLocation>
        <location evidence="1">Cytoplasm</location>
    </subcellularLocation>
</comment>
<dbReference type="Gene3D" id="3.40.930.10">
    <property type="entry name" value="Mannitol-specific EII, Chain A"/>
    <property type="match status" value="1"/>
</dbReference>
<comment type="caution">
    <text evidence="12">The sequence shown here is derived from an EMBL/GenBank/DDBJ whole genome shotgun (WGS) entry which is preliminary data.</text>
</comment>
<keyword evidence="4" id="KW-0597">Phosphoprotein</keyword>
<evidence type="ECO:0000313" key="13">
    <source>
        <dbReference type="Proteomes" id="UP000093514"/>
    </source>
</evidence>
<evidence type="ECO:0000256" key="9">
    <source>
        <dbReference type="ARBA" id="ARBA00041175"/>
    </source>
</evidence>
<dbReference type="EMBL" id="LWDV01000002">
    <property type="protein sequence ID" value="OCL28770.1"/>
    <property type="molecule type" value="Genomic_DNA"/>
</dbReference>
<sequence length="145" mass="16322">MLSQYLKGNINFLDEVSSWEESIKVAAKPLLKKGFITDKYIQSMIKNVYDNGPYMVIVPRIAMPHAQDKEGVIKTGISFLKLKKPVLYPEGKEVNISVVLAAEDNSGHLELIADLSSILADEEVRNKFENVESEEELIKIIKTVE</sequence>
<evidence type="ECO:0000256" key="7">
    <source>
        <dbReference type="ARBA" id="ARBA00022777"/>
    </source>
</evidence>
<evidence type="ECO:0000256" key="3">
    <source>
        <dbReference type="ARBA" id="ARBA00022490"/>
    </source>
</evidence>
<dbReference type="RefSeq" id="WP_068714299.1">
    <property type="nucleotide sequence ID" value="NZ_LWDV01000002.1"/>
</dbReference>
<reference evidence="12 13" key="2">
    <citation type="submission" date="2016-08" db="EMBL/GenBank/DDBJ databases">
        <title>Orenia metallireducens sp. nov. strain Z6, a Novel Metal-reducing Firmicute from the Deep Subsurface.</title>
        <authorList>
            <person name="Maxim B.I."/>
            <person name="Kenneth K."/>
            <person name="Flynn T.M."/>
            <person name="Oloughlin E.J."/>
            <person name="Locke R.A."/>
            <person name="Weber J.R."/>
            <person name="Egan S.M."/>
            <person name="Mackie R.I."/>
            <person name="Cann I.K."/>
        </authorList>
    </citation>
    <scope>NUCLEOTIDE SEQUENCE [LARGE SCALE GENOMIC DNA]</scope>
    <source>
        <strain evidence="12 13">Z6</strain>
    </source>
</reference>
<dbReference type="Pfam" id="PF00359">
    <property type="entry name" value="PTS_EIIA_2"/>
    <property type="match status" value="1"/>
</dbReference>
<evidence type="ECO:0000256" key="8">
    <source>
        <dbReference type="ARBA" id="ARBA00037387"/>
    </source>
</evidence>
<dbReference type="InterPro" id="IPR051351">
    <property type="entry name" value="Ascorbate-PTS_EIIA_comp"/>
</dbReference>
<organism evidence="12 13">
    <name type="scientific">Orenia metallireducens</name>
    <dbReference type="NCBI Taxonomy" id="1413210"/>
    <lineage>
        <taxon>Bacteria</taxon>
        <taxon>Bacillati</taxon>
        <taxon>Bacillota</taxon>
        <taxon>Clostridia</taxon>
        <taxon>Halanaerobiales</taxon>
        <taxon>Halobacteroidaceae</taxon>
        <taxon>Orenia</taxon>
    </lineage>
</organism>
<evidence type="ECO:0000256" key="4">
    <source>
        <dbReference type="ARBA" id="ARBA00022553"/>
    </source>
</evidence>
<dbReference type="PANTHER" id="PTHR36203">
    <property type="entry name" value="ASCORBATE-SPECIFIC PTS SYSTEM EIIA COMPONENT"/>
    <property type="match status" value="1"/>
</dbReference>
<keyword evidence="7" id="KW-0418">Kinase</keyword>
<dbReference type="SUPFAM" id="SSF55804">
    <property type="entry name" value="Phoshotransferase/anion transport protein"/>
    <property type="match status" value="1"/>
</dbReference>
<keyword evidence="5" id="KW-0808">Transferase</keyword>
<reference evidence="13" key="1">
    <citation type="submission" date="2016-07" db="EMBL/GenBank/DDBJ databases">
        <authorList>
            <person name="Florea S."/>
            <person name="Webb J.S."/>
            <person name="Jaromczyk J."/>
            <person name="Schardl C.L."/>
        </authorList>
    </citation>
    <scope>NUCLEOTIDE SEQUENCE [LARGE SCALE GENOMIC DNA]</scope>
    <source>
        <strain evidence="13">Z6</strain>
    </source>
</reference>
<evidence type="ECO:0000313" key="12">
    <source>
        <dbReference type="EMBL" id="OCL28770.1"/>
    </source>
</evidence>
<dbReference type="PROSITE" id="PS51094">
    <property type="entry name" value="PTS_EIIA_TYPE_2"/>
    <property type="match status" value="1"/>
</dbReference>
<name>A0A1C0ADK1_9FIRM</name>
<evidence type="ECO:0000256" key="6">
    <source>
        <dbReference type="ARBA" id="ARBA00022683"/>
    </source>
</evidence>
<gene>
    <name evidence="12" type="ORF">U472_00180</name>
</gene>
<dbReference type="AlphaFoldDB" id="A0A1C0ADK1"/>
<feature type="domain" description="PTS EIIA type-2" evidence="11">
    <location>
        <begin position="3"/>
        <end position="144"/>
    </location>
</feature>
<dbReference type="OrthoDB" id="369398at2"/>
<evidence type="ECO:0000259" key="11">
    <source>
        <dbReference type="PROSITE" id="PS51094"/>
    </source>
</evidence>
<keyword evidence="3" id="KW-0963">Cytoplasm</keyword>
<protein>
    <recommendedName>
        <fullName evidence="9">Ascorbate-specific PTS system EIIA component</fullName>
    </recommendedName>
    <alternativeName>
        <fullName evidence="10">Ascorbate-specific phosphotransferase enzyme IIA component</fullName>
    </alternativeName>
</protein>
<dbReference type="InterPro" id="IPR002178">
    <property type="entry name" value="PTS_EIIA_type-2_dom"/>
</dbReference>
<proteinExistence type="predicted"/>
<dbReference type="Proteomes" id="UP000093514">
    <property type="component" value="Unassembled WGS sequence"/>
</dbReference>
<dbReference type="GO" id="GO:0005737">
    <property type="term" value="C:cytoplasm"/>
    <property type="evidence" value="ECO:0007669"/>
    <property type="project" value="UniProtKB-SubCell"/>
</dbReference>
<dbReference type="InterPro" id="IPR016152">
    <property type="entry name" value="PTrfase/Anion_transptr"/>
</dbReference>
<comment type="function">
    <text evidence="8">The phosphoenolpyruvate-dependent sugar phosphotransferase system (sugar PTS), a major carbohydrate active transport system, catalyzes the phosphorylation of incoming sugar substrates concomitantly with their translocation across the cell membrane. The enzyme II UlaABC PTS system is involved in ascorbate transport.</text>
</comment>
<dbReference type="GO" id="GO:0009401">
    <property type="term" value="P:phosphoenolpyruvate-dependent sugar phosphotransferase system"/>
    <property type="evidence" value="ECO:0007669"/>
    <property type="project" value="UniProtKB-KW"/>
</dbReference>
<dbReference type="PANTHER" id="PTHR36203:SF1">
    <property type="entry name" value="ASCORBATE-SPECIFIC PTS SYSTEM EIIA COMPONENT"/>
    <property type="match status" value="1"/>
</dbReference>